<accession>U2E460</accession>
<organism evidence="4 5">
    <name type="scientific">Salinisphaera shabanensis E1L3A</name>
    <dbReference type="NCBI Taxonomy" id="1033802"/>
    <lineage>
        <taxon>Bacteria</taxon>
        <taxon>Pseudomonadati</taxon>
        <taxon>Pseudomonadota</taxon>
        <taxon>Gammaproteobacteria</taxon>
        <taxon>Salinisphaerales</taxon>
        <taxon>Salinisphaeraceae</taxon>
        <taxon>Salinisphaera</taxon>
    </lineage>
</organism>
<dbReference type="InterPro" id="IPR016155">
    <property type="entry name" value="Mopterin_synth/thiamin_S_b"/>
</dbReference>
<dbReference type="Proteomes" id="UP000006242">
    <property type="component" value="Unassembled WGS sequence"/>
</dbReference>
<dbReference type="PANTHER" id="PTHR37483:SF1">
    <property type="entry name" value="UPF0125 PROTEIN RATB"/>
    <property type="match status" value="1"/>
</dbReference>
<dbReference type="NCBIfam" id="NF002490">
    <property type="entry name" value="PRK01777.1"/>
    <property type="match status" value="1"/>
</dbReference>
<gene>
    <name evidence="4" type="primary">rnfH</name>
    <name evidence="4" type="ORF">SSPSH_002329</name>
</gene>
<dbReference type="InterPro" id="IPR037021">
    <property type="entry name" value="RnfH_sf"/>
</dbReference>
<comment type="similarity">
    <text evidence="1 2">Belongs to the UPF0125 (RnfH) family.</text>
</comment>
<proteinExistence type="inferred from homology"/>
<dbReference type="RefSeq" id="WP_006913423.1">
    <property type="nucleotide sequence ID" value="NZ_AFNV02000016.1"/>
</dbReference>
<comment type="caution">
    <text evidence="4">The sequence shown here is derived from an EMBL/GenBank/DDBJ whole genome shotgun (WGS) entry which is preliminary data.</text>
</comment>
<sequence length="108" mass="11990">MSESIDIEVVLALPDECLRRHIRLNTPASAAVALQASGLDRAYRERVGEDTPPLGVYGRKIKPDYLLKSGDRLEIYRPLTADPRQRRRARADARRRGETADSDGSSSG</sequence>
<name>U2E460_9GAMM</name>
<dbReference type="InterPro" id="IPR005346">
    <property type="entry name" value="RnfH"/>
</dbReference>
<evidence type="ECO:0000256" key="3">
    <source>
        <dbReference type="SAM" id="MobiDB-lite"/>
    </source>
</evidence>
<dbReference type="HAMAP" id="MF_00460">
    <property type="entry name" value="UPF0125_RnfH"/>
    <property type="match status" value="1"/>
</dbReference>
<evidence type="ECO:0000313" key="4">
    <source>
        <dbReference type="EMBL" id="ERJ18631.1"/>
    </source>
</evidence>
<dbReference type="Pfam" id="PF03658">
    <property type="entry name" value="Ub-RnfH"/>
    <property type="match status" value="1"/>
</dbReference>
<dbReference type="Gene3D" id="3.10.20.280">
    <property type="entry name" value="RnfH-like"/>
    <property type="match status" value="1"/>
</dbReference>
<dbReference type="STRING" id="1033802.SSPSH_002329"/>
<protein>
    <recommendedName>
        <fullName evidence="2">UPF0125 protein SSPSH_002329</fullName>
    </recommendedName>
</protein>
<reference evidence="4 5" key="1">
    <citation type="journal article" date="2011" name="J. Bacteriol.">
        <title>Genome sequence of Salinisphaera shabanensis, a gammaproteobacterium from the harsh, variable environment of the brine-seawater interface of the Shaban Deep in the Red Sea.</title>
        <authorList>
            <person name="Antunes A."/>
            <person name="Alam I."/>
            <person name="Bajic V.B."/>
            <person name="Stingl U."/>
        </authorList>
    </citation>
    <scope>NUCLEOTIDE SEQUENCE [LARGE SCALE GENOMIC DNA]</scope>
    <source>
        <strain evidence="4 5">E1L3A</strain>
    </source>
</reference>
<dbReference type="EMBL" id="AFNV02000016">
    <property type="protein sequence ID" value="ERJ18631.1"/>
    <property type="molecule type" value="Genomic_DNA"/>
</dbReference>
<dbReference type="OrthoDB" id="9796575at2"/>
<dbReference type="PANTHER" id="PTHR37483">
    <property type="entry name" value="UPF0125 PROTEIN RATB"/>
    <property type="match status" value="1"/>
</dbReference>
<keyword evidence="5" id="KW-1185">Reference proteome</keyword>
<dbReference type="eggNOG" id="COG2914">
    <property type="taxonomic scope" value="Bacteria"/>
</dbReference>
<evidence type="ECO:0000313" key="5">
    <source>
        <dbReference type="Proteomes" id="UP000006242"/>
    </source>
</evidence>
<evidence type="ECO:0000256" key="2">
    <source>
        <dbReference type="HAMAP-Rule" id="MF_00460"/>
    </source>
</evidence>
<reference evidence="4 5" key="2">
    <citation type="journal article" date="2013" name="PLoS ONE">
        <title>INDIGO - INtegrated Data Warehouse of MIcrobial GenOmes with Examples from the Red Sea Extremophiles.</title>
        <authorList>
            <person name="Alam I."/>
            <person name="Antunes A."/>
            <person name="Kamau A.A."/>
            <person name="Ba Alawi W."/>
            <person name="Kalkatawi M."/>
            <person name="Stingl U."/>
            <person name="Bajic V.B."/>
        </authorList>
    </citation>
    <scope>NUCLEOTIDE SEQUENCE [LARGE SCALE GENOMIC DNA]</scope>
    <source>
        <strain evidence="4 5">E1L3A</strain>
    </source>
</reference>
<dbReference type="AlphaFoldDB" id="U2E460"/>
<evidence type="ECO:0000256" key="1">
    <source>
        <dbReference type="ARBA" id="ARBA00010645"/>
    </source>
</evidence>
<feature type="compositionally biased region" description="Basic and acidic residues" evidence="3">
    <location>
        <begin position="90"/>
        <end position="99"/>
    </location>
</feature>
<feature type="region of interest" description="Disordered" evidence="3">
    <location>
        <begin position="77"/>
        <end position="108"/>
    </location>
</feature>
<dbReference type="SUPFAM" id="SSF54285">
    <property type="entry name" value="MoaD/ThiS"/>
    <property type="match status" value="1"/>
</dbReference>